<dbReference type="AlphaFoldDB" id="A0A0E9R6N0"/>
<protein>
    <submittedName>
        <fullName evidence="1">Uncharacterized protein</fullName>
    </submittedName>
</protein>
<name>A0A0E9R6N0_ANGAN</name>
<reference evidence="1" key="1">
    <citation type="submission" date="2014-11" db="EMBL/GenBank/DDBJ databases">
        <authorList>
            <person name="Amaro Gonzalez C."/>
        </authorList>
    </citation>
    <scope>NUCLEOTIDE SEQUENCE</scope>
</reference>
<proteinExistence type="predicted"/>
<dbReference type="EMBL" id="GBXM01084432">
    <property type="protein sequence ID" value="JAH24145.1"/>
    <property type="molecule type" value="Transcribed_RNA"/>
</dbReference>
<sequence>MPALLTLLFFTRSVNKASISFFSPLLPINSFPLPAKPL</sequence>
<accession>A0A0E9R6N0</accession>
<reference evidence="1" key="2">
    <citation type="journal article" date="2015" name="Fish Shellfish Immunol.">
        <title>Early steps in the European eel (Anguilla anguilla)-Vibrio vulnificus interaction in the gills: Role of the RtxA13 toxin.</title>
        <authorList>
            <person name="Callol A."/>
            <person name="Pajuelo D."/>
            <person name="Ebbesson L."/>
            <person name="Teles M."/>
            <person name="MacKenzie S."/>
            <person name="Amaro C."/>
        </authorList>
    </citation>
    <scope>NUCLEOTIDE SEQUENCE</scope>
</reference>
<organism evidence="1">
    <name type="scientific">Anguilla anguilla</name>
    <name type="common">European freshwater eel</name>
    <name type="synonym">Muraena anguilla</name>
    <dbReference type="NCBI Taxonomy" id="7936"/>
    <lineage>
        <taxon>Eukaryota</taxon>
        <taxon>Metazoa</taxon>
        <taxon>Chordata</taxon>
        <taxon>Craniata</taxon>
        <taxon>Vertebrata</taxon>
        <taxon>Euteleostomi</taxon>
        <taxon>Actinopterygii</taxon>
        <taxon>Neopterygii</taxon>
        <taxon>Teleostei</taxon>
        <taxon>Anguilliformes</taxon>
        <taxon>Anguillidae</taxon>
        <taxon>Anguilla</taxon>
    </lineage>
</organism>
<evidence type="ECO:0000313" key="1">
    <source>
        <dbReference type="EMBL" id="JAH24145.1"/>
    </source>
</evidence>